<reference evidence="4 5" key="1">
    <citation type="submission" date="2024-09" db="EMBL/GenBank/DDBJ databases">
        <title>Chromosome-scale assembly of Riccia sorocarpa.</title>
        <authorList>
            <person name="Paukszto L."/>
        </authorList>
    </citation>
    <scope>NUCLEOTIDE SEQUENCE [LARGE SCALE GENOMIC DNA]</scope>
    <source>
        <strain evidence="4">LP-2024</strain>
        <tissue evidence="4">Aerial parts of the thallus</tissue>
    </source>
</reference>
<dbReference type="Proteomes" id="UP001633002">
    <property type="component" value="Unassembled WGS sequence"/>
</dbReference>
<proteinExistence type="predicted"/>
<dbReference type="GO" id="GO:0005524">
    <property type="term" value="F:ATP binding"/>
    <property type="evidence" value="ECO:0007669"/>
    <property type="project" value="UniProtKB-KW"/>
</dbReference>
<evidence type="ECO:0000256" key="2">
    <source>
        <dbReference type="ARBA" id="ARBA00022840"/>
    </source>
</evidence>
<accession>A0ABD3HQW3</accession>
<keyword evidence="2" id="KW-0067">ATP-binding</keyword>
<dbReference type="InterPro" id="IPR000719">
    <property type="entry name" value="Prot_kinase_dom"/>
</dbReference>
<organism evidence="4 5">
    <name type="scientific">Riccia sorocarpa</name>
    <dbReference type="NCBI Taxonomy" id="122646"/>
    <lineage>
        <taxon>Eukaryota</taxon>
        <taxon>Viridiplantae</taxon>
        <taxon>Streptophyta</taxon>
        <taxon>Embryophyta</taxon>
        <taxon>Marchantiophyta</taxon>
        <taxon>Marchantiopsida</taxon>
        <taxon>Marchantiidae</taxon>
        <taxon>Marchantiales</taxon>
        <taxon>Ricciaceae</taxon>
        <taxon>Riccia</taxon>
    </lineage>
</organism>
<name>A0ABD3HQW3_9MARC</name>
<dbReference type="PANTHER" id="PTHR27001:SF930">
    <property type="entry name" value="OS02G0821400 PROTEIN"/>
    <property type="match status" value="1"/>
</dbReference>
<dbReference type="SUPFAM" id="SSF56112">
    <property type="entry name" value="Protein kinase-like (PK-like)"/>
    <property type="match status" value="1"/>
</dbReference>
<protein>
    <recommendedName>
        <fullName evidence="3">Protein kinase domain-containing protein</fullName>
    </recommendedName>
</protein>
<dbReference type="InterPro" id="IPR020635">
    <property type="entry name" value="Tyr_kinase_cat_dom"/>
</dbReference>
<dbReference type="Pfam" id="PF00069">
    <property type="entry name" value="Pkinase"/>
    <property type="match status" value="1"/>
</dbReference>
<sequence length="467" mass="53302">MVRFSLSDSVRKDIVFSGLRLIPLSQKGDILVPPYKGVEQTHEAINFLRLWSLWAIGVGFSTDLTKKILERYIKVTFHLKSYATHATWDDLVDTYYDNHRLSGADEFKHWYRSTVEKARVLITWYSYIELAVATDCFSSANWLGRGFEGEVFRGRYGDIGDVAVKCFKSLPGESLTRVLSEVALHREMGRDSFPNIVHVLGYSTGPECPLLVFEFMNNGNLRHHLEGVYGTYLLQHPRVRLSIAIDIANALVQLHYKGRWPIYHRDVRSTNILLDSNWKAKLSDLGLALTIRSEADRKTPSVAYSQGYEDPVYVQTGVVDDKSDVWSFGVVLMELVTFLKVWDSQRKPERLLSDLVISRARSGNWYTLMRFPGRRDNQASDVLEKMMDVALRCCDKDMKKRPSIASVAKDLQAFRSHSLPRKKWVLECQTSSSPAAGEVRPRSAPVDKGCIGWKWQLEPYSNPLLPS</sequence>
<dbReference type="Gene3D" id="3.30.200.20">
    <property type="entry name" value="Phosphorylase Kinase, domain 1"/>
    <property type="match status" value="1"/>
</dbReference>
<feature type="domain" description="Protein kinase" evidence="3">
    <location>
        <begin position="137"/>
        <end position="415"/>
    </location>
</feature>
<evidence type="ECO:0000313" key="4">
    <source>
        <dbReference type="EMBL" id="KAL3693201.1"/>
    </source>
</evidence>
<evidence type="ECO:0000313" key="5">
    <source>
        <dbReference type="Proteomes" id="UP001633002"/>
    </source>
</evidence>
<dbReference type="PANTHER" id="PTHR27001">
    <property type="entry name" value="OS01G0253100 PROTEIN"/>
    <property type="match status" value="1"/>
</dbReference>
<dbReference type="InterPro" id="IPR011009">
    <property type="entry name" value="Kinase-like_dom_sf"/>
</dbReference>
<dbReference type="InterPro" id="IPR008266">
    <property type="entry name" value="Tyr_kinase_AS"/>
</dbReference>
<dbReference type="AlphaFoldDB" id="A0ABD3HQW3"/>
<keyword evidence="1" id="KW-0547">Nucleotide-binding</keyword>
<evidence type="ECO:0000256" key="1">
    <source>
        <dbReference type="ARBA" id="ARBA00022741"/>
    </source>
</evidence>
<comment type="caution">
    <text evidence="4">The sequence shown here is derived from an EMBL/GenBank/DDBJ whole genome shotgun (WGS) entry which is preliminary data.</text>
</comment>
<dbReference type="EMBL" id="JBJQOH010000003">
    <property type="protein sequence ID" value="KAL3693201.1"/>
    <property type="molecule type" value="Genomic_DNA"/>
</dbReference>
<dbReference type="Gene3D" id="1.10.510.10">
    <property type="entry name" value="Transferase(Phosphotransferase) domain 1"/>
    <property type="match status" value="1"/>
</dbReference>
<evidence type="ECO:0000259" key="3">
    <source>
        <dbReference type="PROSITE" id="PS50011"/>
    </source>
</evidence>
<keyword evidence="5" id="KW-1185">Reference proteome</keyword>
<dbReference type="SMART" id="SM00219">
    <property type="entry name" value="TyrKc"/>
    <property type="match status" value="1"/>
</dbReference>
<dbReference type="PROSITE" id="PS50011">
    <property type="entry name" value="PROTEIN_KINASE_DOM"/>
    <property type="match status" value="1"/>
</dbReference>
<dbReference type="PROSITE" id="PS00109">
    <property type="entry name" value="PROTEIN_KINASE_TYR"/>
    <property type="match status" value="1"/>
</dbReference>
<gene>
    <name evidence="4" type="ORF">R1sor_006852</name>
</gene>